<dbReference type="AlphaFoldDB" id="A0A9K3LNT3"/>
<keyword evidence="3" id="KW-1185">Reference proteome</keyword>
<dbReference type="InterPro" id="IPR049227">
    <property type="entry name" value="DUF6824"/>
</dbReference>
<dbReference type="Pfam" id="PF20710">
    <property type="entry name" value="DUF6824"/>
    <property type="match status" value="1"/>
</dbReference>
<evidence type="ECO:0000313" key="2">
    <source>
        <dbReference type="EMBL" id="KAG7363766.1"/>
    </source>
</evidence>
<dbReference type="Proteomes" id="UP000693970">
    <property type="component" value="Unassembled WGS sequence"/>
</dbReference>
<proteinExistence type="predicted"/>
<reference evidence="2" key="1">
    <citation type="journal article" date="2021" name="Sci. Rep.">
        <title>Diploid genomic architecture of Nitzschia inconspicua, an elite biomass production diatom.</title>
        <authorList>
            <person name="Oliver A."/>
            <person name="Podell S."/>
            <person name="Pinowska A."/>
            <person name="Traller J.C."/>
            <person name="Smith S.R."/>
            <person name="McClure R."/>
            <person name="Beliaev A."/>
            <person name="Bohutskyi P."/>
            <person name="Hill E.A."/>
            <person name="Rabines A."/>
            <person name="Zheng H."/>
            <person name="Allen L.Z."/>
            <person name="Kuo A."/>
            <person name="Grigoriev I.V."/>
            <person name="Allen A.E."/>
            <person name="Hazlebeck D."/>
            <person name="Allen E.E."/>
        </authorList>
    </citation>
    <scope>NUCLEOTIDE SEQUENCE</scope>
    <source>
        <strain evidence="2">Hildebrandi</strain>
    </source>
</reference>
<dbReference type="OrthoDB" id="55141at2759"/>
<name>A0A9K3LNT3_9STRA</name>
<evidence type="ECO:0000313" key="3">
    <source>
        <dbReference type="Proteomes" id="UP000693970"/>
    </source>
</evidence>
<dbReference type="EMBL" id="JAGRRH010000010">
    <property type="protein sequence ID" value="KAG7363766.1"/>
    <property type="molecule type" value="Genomic_DNA"/>
</dbReference>
<reference evidence="2" key="2">
    <citation type="submission" date="2021-04" db="EMBL/GenBank/DDBJ databases">
        <authorList>
            <person name="Podell S."/>
        </authorList>
    </citation>
    <scope>NUCLEOTIDE SEQUENCE</scope>
    <source>
        <strain evidence="2">Hildebrandi</strain>
    </source>
</reference>
<protein>
    <recommendedName>
        <fullName evidence="1">DUF6824 domain-containing protein</fullName>
    </recommendedName>
</protein>
<comment type="caution">
    <text evidence="2">The sequence shown here is derived from an EMBL/GenBank/DDBJ whole genome shotgun (WGS) entry which is preliminary data.</text>
</comment>
<sequence>MMNRSCILFHSSPREGSIGALKEDCRISSDAIGVSTVSSITGSWQFQPKTLTQQNLRLSEDMKTDVRPTYDALSPSLAMEEKALPNGFKPSEFTVIIGRGKKVRETIGNLHLRTLATTYLSQYADALKNRQAKTAVVNNVLGIIRAVCPNGGAFVRRHNGRWYEVSDRVAREKVGYVFRDLLSDSYESSCKSKTAKRKMQQKDIEDLHQKVIDDAHLVLQKGLRPHSRFIPSVTQLFSSGGTNYEIGEQQIERAGGEYSSQASALVTMLQMPPKSRFVGGVSFPYFQTQGQQQSVGTMIQSPHVGGHQQNMLQMQYCQLSRDHLSNVSVPTNCAEMRVDTSFSTGGTCLEPLNAFATRQTPTGLSHDFLEAYTVSQLNGSYQNCDSIRPSGSATGTFSEELPSCSILQTANPSRNELLDILSPLLDCQIEKS</sequence>
<feature type="domain" description="DUF6824" evidence="1">
    <location>
        <begin position="95"/>
        <end position="180"/>
    </location>
</feature>
<organism evidence="2 3">
    <name type="scientific">Nitzschia inconspicua</name>
    <dbReference type="NCBI Taxonomy" id="303405"/>
    <lineage>
        <taxon>Eukaryota</taxon>
        <taxon>Sar</taxon>
        <taxon>Stramenopiles</taxon>
        <taxon>Ochrophyta</taxon>
        <taxon>Bacillariophyta</taxon>
        <taxon>Bacillariophyceae</taxon>
        <taxon>Bacillariophycidae</taxon>
        <taxon>Bacillariales</taxon>
        <taxon>Bacillariaceae</taxon>
        <taxon>Nitzschia</taxon>
    </lineage>
</organism>
<evidence type="ECO:0000259" key="1">
    <source>
        <dbReference type="Pfam" id="PF20710"/>
    </source>
</evidence>
<gene>
    <name evidence="2" type="ORF">IV203_027127</name>
</gene>
<accession>A0A9K3LNT3</accession>